<feature type="compositionally biased region" description="Low complexity" evidence="2">
    <location>
        <begin position="311"/>
        <end position="323"/>
    </location>
</feature>
<evidence type="ECO:0000313" key="3">
    <source>
        <dbReference type="EMBL" id="KAG6375778.1"/>
    </source>
</evidence>
<name>A0A8I2YRQ0_9AGAM</name>
<evidence type="ECO:0000256" key="1">
    <source>
        <dbReference type="SAM" id="Coils"/>
    </source>
</evidence>
<reference evidence="3" key="1">
    <citation type="submission" date="2021-03" db="EMBL/GenBank/DDBJ databases">
        <title>Evolutionary innovations through gain and loss of genes in the ectomycorrhizal Boletales.</title>
        <authorList>
            <person name="Wu G."/>
            <person name="Miyauchi S."/>
            <person name="Morin E."/>
            <person name="Yang Z.-L."/>
            <person name="Xu J."/>
            <person name="Martin F.M."/>
        </authorList>
    </citation>
    <scope>NUCLEOTIDE SEQUENCE</scope>
    <source>
        <strain evidence="3">BR01</strain>
    </source>
</reference>
<dbReference type="EMBL" id="JAGFBS010000013">
    <property type="protein sequence ID" value="KAG6375778.1"/>
    <property type="molecule type" value="Genomic_DNA"/>
</dbReference>
<feature type="compositionally biased region" description="Basic and acidic residues" evidence="2">
    <location>
        <begin position="9"/>
        <end position="21"/>
    </location>
</feature>
<dbReference type="Proteomes" id="UP000683000">
    <property type="component" value="Unassembled WGS sequence"/>
</dbReference>
<feature type="compositionally biased region" description="Pro residues" evidence="2">
    <location>
        <begin position="367"/>
        <end position="377"/>
    </location>
</feature>
<keyword evidence="1" id="KW-0175">Coiled coil</keyword>
<dbReference type="OrthoDB" id="3268221at2759"/>
<keyword evidence="4" id="KW-1185">Reference proteome</keyword>
<feature type="coiled-coil region" evidence="1">
    <location>
        <begin position="110"/>
        <end position="179"/>
    </location>
</feature>
<organism evidence="3 4">
    <name type="scientific">Boletus reticuloceps</name>
    <dbReference type="NCBI Taxonomy" id="495285"/>
    <lineage>
        <taxon>Eukaryota</taxon>
        <taxon>Fungi</taxon>
        <taxon>Dikarya</taxon>
        <taxon>Basidiomycota</taxon>
        <taxon>Agaricomycotina</taxon>
        <taxon>Agaricomycetes</taxon>
        <taxon>Agaricomycetidae</taxon>
        <taxon>Boletales</taxon>
        <taxon>Boletineae</taxon>
        <taxon>Boletaceae</taxon>
        <taxon>Boletoideae</taxon>
        <taxon>Boletus</taxon>
    </lineage>
</organism>
<proteinExistence type="predicted"/>
<evidence type="ECO:0000256" key="2">
    <source>
        <dbReference type="SAM" id="MobiDB-lite"/>
    </source>
</evidence>
<sequence>MLPADLDDEQRAHLAHEHPNDLDSSPSSPSSSGTPTFFDSRRRSKPTSRHRSHTTTDGSSSSHLLARLVSREEEVREINAALAVTSERLEGESSRANAAERRALDYFHRLRIATENREHAEHEAARLREELKLYKLQLENAQKEIFRAQDIIDQVASQRNEAEAEAARARTKARKLQEEKLVMLAREEGRRMGYKEGLSMGRRIGYDEGTPEQYDDHENVLEPGETDEERDDPRFHTQLRPGASIRHPPTRSESAPPVRTSDTTLHAPPLPVPSPVVPVRVHTPSHGHRTSSPSRGPDEPETIRPIPIQHSPIVSPRPISVPIDDGWIPRADSRTSYISIPPPYELQRMHSPGSVAGELQDRRPTPQSEPTPVPPPARSRDYSYQPSAPPPVPRGHTPSLASRVSTHISQYDIVNNRPGSSLRNEIYAGRARRGSHPSRESTSRNEHRGQERRHSSRTEAENIVEQWRGDPDPASPPRNPSRSYTPAPIPHPHRPPNNYYRPREIVTPSPLGDVDERSRTPFPTESTALRPHPPLDDPASNAARARTPVEYFRQRQRQRPGSGGSGSIPNIIVQSPSEPDTTMSPTATMTQPELLSPEAANRPLPQDDPQSQSHHRHHSHDAVPRSGTPYTPFPVGFVPYPPGYGTTSSTTSHSKSGPERDPRRAYANPTPHPNSGADVGRSQTGM</sequence>
<dbReference type="AlphaFoldDB" id="A0A8I2YRQ0"/>
<feature type="region of interest" description="Disordered" evidence="2">
    <location>
        <begin position="1"/>
        <end position="64"/>
    </location>
</feature>
<accession>A0A8I2YRQ0</accession>
<comment type="caution">
    <text evidence="3">The sequence shown here is derived from an EMBL/GenBank/DDBJ whole genome shotgun (WGS) entry which is preliminary data.</text>
</comment>
<feature type="region of interest" description="Disordered" evidence="2">
    <location>
        <begin position="202"/>
        <end position="400"/>
    </location>
</feature>
<feature type="compositionally biased region" description="Basic and acidic residues" evidence="2">
    <location>
        <begin position="437"/>
        <end position="460"/>
    </location>
</feature>
<feature type="compositionally biased region" description="Polar residues" evidence="2">
    <location>
        <begin position="572"/>
        <end position="593"/>
    </location>
</feature>
<feature type="compositionally biased region" description="Low complexity" evidence="2">
    <location>
        <begin position="628"/>
        <end position="655"/>
    </location>
</feature>
<evidence type="ECO:0000313" key="4">
    <source>
        <dbReference type="Proteomes" id="UP000683000"/>
    </source>
</evidence>
<feature type="compositionally biased region" description="Basic residues" evidence="2">
    <location>
        <begin position="42"/>
        <end position="53"/>
    </location>
</feature>
<protein>
    <submittedName>
        <fullName evidence="3">Uncharacterized protein</fullName>
    </submittedName>
</protein>
<feature type="region of interest" description="Disordered" evidence="2">
    <location>
        <begin position="428"/>
        <end position="686"/>
    </location>
</feature>
<gene>
    <name evidence="3" type="ORF">JVT61DRAFT_2628</name>
</gene>